<accession>A0A7J7EWL2</accession>
<reference evidence="1 2" key="1">
    <citation type="journal article" date="2020" name="Mol. Biol. Evol.">
        <title>Interspecific Gene Flow and the Evolution of Specialization in Black and White Rhinoceros.</title>
        <authorList>
            <person name="Moodley Y."/>
            <person name="Westbury M.V."/>
            <person name="Russo I.M."/>
            <person name="Gopalakrishnan S."/>
            <person name="Rakotoarivelo A."/>
            <person name="Olsen R.A."/>
            <person name="Prost S."/>
            <person name="Tunstall T."/>
            <person name="Ryder O.A."/>
            <person name="Dalen L."/>
            <person name="Bruford M.W."/>
        </authorList>
    </citation>
    <scope>NUCLEOTIDE SEQUENCE [LARGE SCALE GENOMIC DNA]</scope>
    <source>
        <strain evidence="1">SBR-YM</strain>
        <tissue evidence="1">Skin</tissue>
    </source>
</reference>
<organism evidence="1 2">
    <name type="scientific">Diceros bicornis minor</name>
    <name type="common">South-central black rhinoceros</name>
    <dbReference type="NCBI Taxonomy" id="77932"/>
    <lineage>
        <taxon>Eukaryota</taxon>
        <taxon>Metazoa</taxon>
        <taxon>Chordata</taxon>
        <taxon>Craniata</taxon>
        <taxon>Vertebrata</taxon>
        <taxon>Euteleostomi</taxon>
        <taxon>Mammalia</taxon>
        <taxon>Eutheria</taxon>
        <taxon>Laurasiatheria</taxon>
        <taxon>Perissodactyla</taxon>
        <taxon>Rhinocerotidae</taxon>
        <taxon>Diceros</taxon>
    </lineage>
</organism>
<protein>
    <submittedName>
        <fullName evidence="1">Uncharacterized protein</fullName>
    </submittedName>
</protein>
<keyword evidence="2" id="KW-1185">Reference proteome</keyword>
<sequence length="106" mass="12136">MKEEEEREKKMQHIMPGEHILPVLIWLNLCTPVAPSGHDSNALGEGLKRKLQRTISSSILYPLPTLLGSKRTAEQKRSQKFCVKSLKTSVERAEEHGDWKSHMNME</sequence>
<evidence type="ECO:0000313" key="1">
    <source>
        <dbReference type="EMBL" id="KAF5919984.1"/>
    </source>
</evidence>
<dbReference type="AlphaFoldDB" id="A0A7J7EWL2"/>
<gene>
    <name evidence="1" type="ORF">HPG69_014350</name>
</gene>
<name>A0A7J7EWL2_DICBM</name>
<evidence type="ECO:0000313" key="2">
    <source>
        <dbReference type="Proteomes" id="UP000551758"/>
    </source>
</evidence>
<dbReference type="EMBL" id="JACDTQ010002174">
    <property type="protein sequence ID" value="KAF5919984.1"/>
    <property type="molecule type" value="Genomic_DNA"/>
</dbReference>
<dbReference type="Proteomes" id="UP000551758">
    <property type="component" value="Unassembled WGS sequence"/>
</dbReference>
<comment type="caution">
    <text evidence="1">The sequence shown here is derived from an EMBL/GenBank/DDBJ whole genome shotgun (WGS) entry which is preliminary data.</text>
</comment>
<proteinExistence type="predicted"/>